<keyword evidence="3" id="KW-1185">Reference proteome</keyword>
<evidence type="ECO:0000313" key="3">
    <source>
        <dbReference type="Proteomes" id="UP000636709"/>
    </source>
</evidence>
<feature type="region of interest" description="Disordered" evidence="1">
    <location>
        <begin position="45"/>
        <end position="65"/>
    </location>
</feature>
<dbReference type="PANTHER" id="PTHR38926">
    <property type="entry name" value="F-BOX DOMAIN CONTAINING PROTEIN, EXPRESSED"/>
    <property type="match status" value="1"/>
</dbReference>
<protein>
    <submittedName>
        <fullName evidence="2">Uncharacterized protein</fullName>
    </submittedName>
</protein>
<dbReference type="Proteomes" id="UP000636709">
    <property type="component" value="Unassembled WGS sequence"/>
</dbReference>
<dbReference type="PANTHER" id="PTHR38926:SF74">
    <property type="entry name" value="OS08G0193600 PROTEIN"/>
    <property type="match status" value="1"/>
</dbReference>
<organism evidence="2 3">
    <name type="scientific">Digitaria exilis</name>
    <dbReference type="NCBI Taxonomy" id="1010633"/>
    <lineage>
        <taxon>Eukaryota</taxon>
        <taxon>Viridiplantae</taxon>
        <taxon>Streptophyta</taxon>
        <taxon>Embryophyta</taxon>
        <taxon>Tracheophyta</taxon>
        <taxon>Spermatophyta</taxon>
        <taxon>Magnoliopsida</taxon>
        <taxon>Liliopsida</taxon>
        <taxon>Poales</taxon>
        <taxon>Poaceae</taxon>
        <taxon>PACMAD clade</taxon>
        <taxon>Panicoideae</taxon>
        <taxon>Panicodae</taxon>
        <taxon>Paniceae</taxon>
        <taxon>Anthephorinae</taxon>
        <taxon>Digitaria</taxon>
    </lineage>
</organism>
<comment type="caution">
    <text evidence="2">The sequence shown here is derived from an EMBL/GenBank/DDBJ whole genome shotgun (WGS) entry which is preliminary data.</text>
</comment>
<evidence type="ECO:0000256" key="1">
    <source>
        <dbReference type="SAM" id="MobiDB-lite"/>
    </source>
</evidence>
<dbReference type="AlphaFoldDB" id="A0A835E424"/>
<accession>A0A835E424</accession>
<sequence length="184" mass="20277">MKDLHRKEKLSTNPLVFYAGVKNLIKPLCCPSHYNLDDWPRSEGPSNGIPLRTPPQETSHAGAGVGALRSEDRLVDAASQHPVLCFPQAGTRAMRDHAPGGGEELVCAAWRRIAVGEPALWRCIDIFDRDGIQRPPLPAQRATVRAAVDRSAGQCVAFSGPLDDELLVHLVDRYHYSLLLNFNH</sequence>
<dbReference type="EMBL" id="JACEFO010002380">
    <property type="protein sequence ID" value="KAF8662537.1"/>
    <property type="molecule type" value="Genomic_DNA"/>
</dbReference>
<name>A0A835E424_9POAL</name>
<evidence type="ECO:0000313" key="2">
    <source>
        <dbReference type="EMBL" id="KAF8662537.1"/>
    </source>
</evidence>
<gene>
    <name evidence="2" type="ORF">HU200_056134</name>
</gene>
<reference evidence="2" key="1">
    <citation type="submission" date="2020-07" db="EMBL/GenBank/DDBJ databases">
        <title>Genome sequence and genetic diversity analysis of an under-domesticated orphan crop, white fonio (Digitaria exilis).</title>
        <authorList>
            <person name="Bennetzen J.L."/>
            <person name="Chen S."/>
            <person name="Ma X."/>
            <person name="Wang X."/>
            <person name="Yssel A.E.J."/>
            <person name="Chaluvadi S.R."/>
            <person name="Johnson M."/>
            <person name="Gangashetty P."/>
            <person name="Hamidou F."/>
            <person name="Sanogo M.D."/>
            <person name="Zwaenepoel A."/>
            <person name="Wallace J."/>
            <person name="Van De Peer Y."/>
            <person name="Van Deynze A."/>
        </authorList>
    </citation>
    <scope>NUCLEOTIDE SEQUENCE</scope>
    <source>
        <tissue evidence="2">Leaves</tissue>
    </source>
</reference>
<proteinExistence type="predicted"/>